<dbReference type="Pfam" id="PF07063">
    <property type="entry name" value="HGLS"/>
    <property type="match status" value="1"/>
</dbReference>
<organism evidence="8 9">
    <name type="scientific">Thelonectria olida</name>
    <dbReference type="NCBI Taxonomy" id="1576542"/>
    <lineage>
        <taxon>Eukaryota</taxon>
        <taxon>Fungi</taxon>
        <taxon>Dikarya</taxon>
        <taxon>Ascomycota</taxon>
        <taxon>Pezizomycotina</taxon>
        <taxon>Sordariomycetes</taxon>
        <taxon>Hypocreomycetidae</taxon>
        <taxon>Hypocreales</taxon>
        <taxon>Nectriaceae</taxon>
        <taxon>Thelonectria</taxon>
    </lineage>
</organism>
<keyword evidence="2" id="KW-0223">Dioxygenase</keyword>
<dbReference type="PANTHER" id="PTHR39479">
    <property type="match status" value="1"/>
</dbReference>
<evidence type="ECO:0000256" key="2">
    <source>
        <dbReference type="ARBA" id="ARBA00022964"/>
    </source>
</evidence>
<evidence type="ECO:0000313" key="8">
    <source>
        <dbReference type="EMBL" id="KAH6886907.1"/>
    </source>
</evidence>
<reference evidence="8 9" key="1">
    <citation type="journal article" date="2021" name="Nat. Commun.">
        <title>Genetic determinants of endophytism in the Arabidopsis root mycobiome.</title>
        <authorList>
            <person name="Mesny F."/>
            <person name="Miyauchi S."/>
            <person name="Thiergart T."/>
            <person name="Pickel B."/>
            <person name="Atanasova L."/>
            <person name="Karlsson M."/>
            <person name="Huettel B."/>
            <person name="Barry K.W."/>
            <person name="Haridas S."/>
            <person name="Chen C."/>
            <person name="Bauer D."/>
            <person name="Andreopoulos W."/>
            <person name="Pangilinan J."/>
            <person name="LaButti K."/>
            <person name="Riley R."/>
            <person name="Lipzen A."/>
            <person name="Clum A."/>
            <person name="Drula E."/>
            <person name="Henrissat B."/>
            <person name="Kohler A."/>
            <person name="Grigoriev I.V."/>
            <person name="Martin F.M."/>
            <person name="Hacquard S."/>
        </authorList>
    </citation>
    <scope>NUCLEOTIDE SEQUENCE [LARGE SCALE GENOMIC DNA]</scope>
    <source>
        <strain evidence="8 9">MPI-CAGE-CH-0241</strain>
    </source>
</reference>
<keyword evidence="9" id="KW-1185">Reference proteome</keyword>
<evidence type="ECO:0000313" key="9">
    <source>
        <dbReference type="Proteomes" id="UP000777438"/>
    </source>
</evidence>
<comment type="caution">
    <text evidence="8">The sequence shown here is derived from an EMBL/GenBank/DDBJ whole genome shotgun (WGS) entry which is preliminary data.</text>
</comment>
<dbReference type="Proteomes" id="UP000777438">
    <property type="component" value="Unassembled WGS sequence"/>
</dbReference>
<evidence type="ECO:0000256" key="6">
    <source>
        <dbReference type="ARBA" id="ARBA00035023"/>
    </source>
</evidence>
<feature type="non-terminal residue" evidence="8">
    <location>
        <position position="1"/>
    </location>
</feature>
<dbReference type="InterPro" id="IPR009770">
    <property type="entry name" value="HGLS"/>
</dbReference>
<evidence type="ECO:0000256" key="1">
    <source>
        <dbReference type="ARBA" id="ARBA00001954"/>
    </source>
</evidence>
<dbReference type="OrthoDB" id="8300246at2759"/>
<dbReference type="EC" id="1.13.11.93" evidence="6"/>
<comment type="cofactor">
    <cofactor evidence="1">
        <name>Fe(2+)</name>
        <dbReference type="ChEBI" id="CHEBI:29033"/>
    </cofactor>
</comment>
<accession>A0A9P8W0C8</accession>
<protein>
    <recommendedName>
        <fullName evidence="6">2-oxoadipate dioxygenase/decarboxylase</fullName>
        <ecNumber evidence="6">1.13.11.93</ecNumber>
    </recommendedName>
    <alternativeName>
        <fullName evidence="7">2-hydroxyglutarate synthase</fullName>
    </alternativeName>
</protein>
<dbReference type="EMBL" id="JAGPYM010000015">
    <property type="protein sequence ID" value="KAH6886907.1"/>
    <property type="molecule type" value="Genomic_DNA"/>
</dbReference>
<dbReference type="SMART" id="SM01150">
    <property type="entry name" value="DUF1338"/>
    <property type="match status" value="1"/>
</dbReference>
<proteinExistence type="inferred from homology"/>
<dbReference type="AlphaFoldDB" id="A0A9P8W0C8"/>
<evidence type="ECO:0000256" key="7">
    <source>
        <dbReference type="ARBA" id="ARBA00035045"/>
    </source>
</evidence>
<comment type="similarity">
    <text evidence="5">Belongs to the 2-oxoadipate dioxygenase/decarboxylase family.</text>
</comment>
<keyword evidence="4" id="KW-0408">Iron</keyword>
<dbReference type="GO" id="GO:0051213">
    <property type="term" value="F:dioxygenase activity"/>
    <property type="evidence" value="ECO:0007669"/>
    <property type="project" value="UniProtKB-KW"/>
</dbReference>
<keyword evidence="3" id="KW-0560">Oxidoreductase</keyword>
<sequence length="176" mass="20421">SPDTVRSMFTSALSDKYRQMILVSDINHRSNQNIQHHTKVERHGAIRLRTAGALAMMRRSFSVMGMCPVRYYDLSVASLPIRATCFRPLAKRSLARNPFRVFAFLLHLELIQDESLRPKAVNILRERKIFTPRCVELIQEFENSGLFSHSVAEEFINDAIQNFQWLKDSTVDMKTY</sequence>
<evidence type="ECO:0000256" key="5">
    <source>
        <dbReference type="ARBA" id="ARBA00035013"/>
    </source>
</evidence>
<gene>
    <name evidence="8" type="ORF">B0T10DRAFT_407120</name>
</gene>
<name>A0A9P8W0C8_9HYPO</name>
<dbReference type="Gene3D" id="3.10.180.80">
    <property type="entry name" value="Uncharacterised protein PF07063, DUF1338"/>
    <property type="match status" value="1"/>
</dbReference>
<evidence type="ECO:0000256" key="3">
    <source>
        <dbReference type="ARBA" id="ARBA00023002"/>
    </source>
</evidence>
<evidence type="ECO:0000256" key="4">
    <source>
        <dbReference type="ARBA" id="ARBA00023004"/>
    </source>
</evidence>
<dbReference type="PANTHER" id="PTHR39479:SF2">
    <property type="entry name" value="2-OXOADIPATE DIOXYGENASE_DECARBOXYLASE"/>
    <property type="match status" value="1"/>
</dbReference>